<dbReference type="InterPro" id="IPR036291">
    <property type="entry name" value="NAD(P)-bd_dom_sf"/>
</dbReference>
<keyword evidence="1 3" id="KW-0560">Oxidoreductase</keyword>
<feature type="domain" description="D-isomer specific 2-hydroxyacid dehydrogenase NAD-binding" evidence="5">
    <location>
        <begin position="109"/>
        <end position="281"/>
    </location>
</feature>
<keyword evidence="6" id="KW-0614">Plasmid</keyword>
<dbReference type="EMBL" id="CP135445">
    <property type="protein sequence ID" value="WRY35749.1"/>
    <property type="molecule type" value="Genomic_DNA"/>
</dbReference>
<dbReference type="RefSeq" id="WP_330629492.1">
    <property type="nucleotide sequence ID" value="NZ_CP135445.1"/>
</dbReference>
<evidence type="ECO:0000256" key="3">
    <source>
        <dbReference type="RuleBase" id="RU003719"/>
    </source>
</evidence>
<dbReference type="InterPro" id="IPR006140">
    <property type="entry name" value="D-isomer_DH_NAD-bd"/>
</dbReference>
<keyword evidence="7" id="KW-1185">Reference proteome</keyword>
<dbReference type="PANTHER" id="PTHR10996">
    <property type="entry name" value="2-HYDROXYACID DEHYDROGENASE-RELATED"/>
    <property type="match status" value="1"/>
</dbReference>
<dbReference type="SUPFAM" id="SSF51735">
    <property type="entry name" value="NAD(P)-binding Rossmann-fold domains"/>
    <property type="match status" value="1"/>
</dbReference>
<sequence>MNDTRVMVLRPLRPQAMARLEAGYRVLRADLATDRAAFLAREGAGCAALVTDGHCKVTPDILAALPDLRIVACSSAGFDGFDLEGLARRGIALTNSSPALCDDVADCAIMLMLGATRGLVAGEAWVREGIWARQGPMPLGRSLKGKVLGLVGLGTIGLAIAERAQAMKMDLRYWNRRKKAVPYTYVPVLTDLAAQADVLVVIVAGGAGTRHLVDDAVIEALGPEGLLINVARGSVVDEAALVAALRDGRLGHAGLDVYENEPDPNPDLVALPNVTLYPHHASGTEETRDAMAGLVVDNLNAHFSGAELVSPVDLGRYVET</sequence>
<dbReference type="Gene3D" id="3.40.50.720">
    <property type="entry name" value="NAD(P)-binding Rossmann-like Domain"/>
    <property type="match status" value="2"/>
</dbReference>
<dbReference type="Pfam" id="PF00389">
    <property type="entry name" value="2-Hacid_dh"/>
    <property type="match status" value="1"/>
</dbReference>
<keyword evidence="2" id="KW-0520">NAD</keyword>
<protein>
    <submittedName>
        <fullName evidence="6">2-hydroxyacid dehydrogenase</fullName>
    </submittedName>
</protein>
<proteinExistence type="inferred from homology"/>
<reference evidence="6 7" key="1">
    <citation type="submission" date="2023-09" db="EMBL/GenBank/DDBJ databases">
        <title>Thioclava shenzhenensis sp. nov., a multidrug resistant bacteria-antagonizing species isolated from coastal seawater.</title>
        <authorList>
            <person name="Long M."/>
        </authorList>
    </citation>
    <scope>NUCLEOTIDE SEQUENCE [LARGE SCALE GENOMIC DNA]</scope>
    <source>
        <strain evidence="6 7">FTW29</strain>
        <plasmid evidence="6 7">unnamed2</plasmid>
    </source>
</reference>
<dbReference type="InterPro" id="IPR050223">
    <property type="entry name" value="D-isomer_2-hydroxyacid_DH"/>
</dbReference>
<accession>A0ABZ1E3Z2</accession>
<dbReference type="Pfam" id="PF02826">
    <property type="entry name" value="2-Hacid_dh_C"/>
    <property type="match status" value="1"/>
</dbReference>
<geneLocation type="plasmid" evidence="6 7">
    <name>unnamed2</name>
</geneLocation>
<evidence type="ECO:0000259" key="5">
    <source>
        <dbReference type="Pfam" id="PF02826"/>
    </source>
</evidence>
<evidence type="ECO:0000259" key="4">
    <source>
        <dbReference type="Pfam" id="PF00389"/>
    </source>
</evidence>
<evidence type="ECO:0000313" key="6">
    <source>
        <dbReference type="EMBL" id="WRY35749.1"/>
    </source>
</evidence>
<gene>
    <name evidence="6" type="ORF">RPE78_16075</name>
</gene>
<evidence type="ECO:0000256" key="1">
    <source>
        <dbReference type="ARBA" id="ARBA00023002"/>
    </source>
</evidence>
<dbReference type="SUPFAM" id="SSF52283">
    <property type="entry name" value="Formate/glycerate dehydrogenase catalytic domain-like"/>
    <property type="match status" value="1"/>
</dbReference>
<comment type="similarity">
    <text evidence="3">Belongs to the D-isomer specific 2-hydroxyacid dehydrogenase family.</text>
</comment>
<evidence type="ECO:0000313" key="7">
    <source>
        <dbReference type="Proteomes" id="UP001623290"/>
    </source>
</evidence>
<feature type="domain" description="D-isomer specific 2-hydroxyacid dehydrogenase catalytic" evidence="4">
    <location>
        <begin position="6"/>
        <end position="312"/>
    </location>
</feature>
<organism evidence="6 7">
    <name type="scientific">Thioclava litoralis</name>
    <dbReference type="NCBI Taxonomy" id="3076557"/>
    <lineage>
        <taxon>Bacteria</taxon>
        <taxon>Pseudomonadati</taxon>
        <taxon>Pseudomonadota</taxon>
        <taxon>Alphaproteobacteria</taxon>
        <taxon>Rhodobacterales</taxon>
        <taxon>Paracoccaceae</taxon>
        <taxon>Thioclava</taxon>
    </lineage>
</organism>
<name>A0ABZ1E3Z2_9RHOB</name>
<dbReference type="Proteomes" id="UP001623290">
    <property type="component" value="Plasmid unnamed2"/>
</dbReference>
<dbReference type="PANTHER" id="PTHR10996:SF178">
    <property type="entry name" value="2-HYDROXYACID DEHYDROGENASE YGL185C-RELATED"/>
    <property type="match status" value="1"/>
</dbReference>
<dbReference type="CDD" id="cd12156">
    <property type="entry name" value="HPPR"/>
    <property type="match status" value="1"/>
</dbReference>
<evidence type="ECO:0000256" key="2">
    <source>
        <dbReference type="ARBA" id="ARBA00023027"/>
    </source>
</evidence>
<dbReference type="InterPro" id="IPR006139">
    <property type="entry name" value="D-isomer_2_OHA_DH_cat_dom"/>
</dbReference>